<sequence>MKKSIAGAALASAMLLALTGCSTGTPESDGTVELTFWHGYTEADGDVLNALVDEFNESQDEIEITPVVKPWATLIDTVLPALTSGTGPQLLAMPPEQIPVYASKGALLPLDDWYAEPESGSDTLNAEAVATGTVSGEKFGVPLSFTPLTMFYNTALFDAAGATVPTTWDEWVATAKTLTVDSNGDGTPEQYGLALQDNATVGNGVWPSLLKSGGGDVVTADGEVVVDSPENIATLQYWADAVQNDKISPTGLTGADADGLFNSGKAAMTLGGPWLATASEAAGIDWGIATIPAGPDGVKASALAVDMSVTSQASDEELAAAETFFTWFYQPENMVTWSLGSGWPPLTTDVTPDQVAENPVVAALTEQSQYGVALLPGVIPSTDILTELDTAVQKSLAGGDPAELLGTAQEEMTATLAD</sequence>
<dbReference type="Proteomes" id="UP000292686">
    <property type="component" value="Unassembled WGS sequence"/>
</dbReference>
<dbReference type="EMBL" id="SDPM01000010">
    <property type="protein sequence ID" value="RXZ85385.1"/>
    <property type="molecule type" value="Genomic_DNA"/>
</dbReference>
<protein>
    <submittedName>
        <fullName evidence="7">ABC transporter substrate-binding protein</fullName>
    </submittedName>
    <submittedName>
        <fullName evidence="5">Multiple sugar transport system substrate-binding protein</fullName>
    </submittedName>
</protein>
<dbReference type="Proteomes" id="UP000581087">
    <property type="component" value="Unassembled WGS sequence"/>
</dbReference>
<keyword evidence="3 4" id="KW-0732">Signal</keyword>
<dbReference type="GO" id="GO:0055052">
    <property type="term" value="C:ATP-binding cassette (ABC) transporter complex, substrate-binding subunit-containing"/>
    <property type="evidence" value="ECO:0007669"/>
    <property type="project" value="TreeGrafter"/>
</dbReference>
<dbReference type="AlphaFoldDB" id="A0A4Q2M0K5"/>
<dbReference type="GO" id="GO:1901982">
    <property type="term" value="F:maltose binding"/>
    <property type="evidence" value="ECO:0007669"/>
    <property type="project" value="TreeGrafter"/>
</dbReference>
<evidence type="ECO:0000313" key="7">
    <source>
        <dbReference type="EMBL" id="RXZ85385.1"/>
    </source>
</evidence>
<dbReference type="EMBL" id="SDPM01000011">
    <property type="protein sequence ID" value="RXZ85277.1"/>
    <property type="molecule type" value="Genomic_DNA"/>
</dbReference>
<dbReference type="Pfam" id="PF01547">
    <property type="entry name" value="SBP_bac_1"/>
    <property type="match status" value="1"/>
</dbReference>
<evidence type="ECO:0000256" key="1">
    <source>
        <dbReference type="ARBA" id="ARBA00008520"/>
    </source>
</evidence>
<evidence type="ECO:0000256" key="3">
    <source>
        <dbReference type="ARBA" id="ARBA00022729"/>
    </source>
</evidence>
<dbReference type="GO" id="GO:0042956">
    <property type="term" value="P:maltodextrin transmembrane transport"/>
    <property type="evidence" value="ECO:0007669"/>
    <property type="project" value="TreeGrafter"/>
</dbReference>
<gene>
    <name evidence="5" type="ORF">BJ972_001508</name>
    <name evidence="7" type="ORF">ESP50_15755</name>
    <name evidence="6" type="ORF">ESP50_16350</name>
</gene>
<evidence type="ECO:0000313" key="6">
    <source>
        <dbReference type="EMBL" id="RXZ85277.1"/>
    </source>
</evidence>
<evidence type="ECO:0000313" key="8">
    <source>
        <dbReference type="Proteomes" id="UP000292686"/>
    </source>
</evidence>
<evidence type="ECO:0000313" key="5">
    <source>
        <dbReference type="EMBL" id="NYD66989.1"/>
    </source>
</evidence>
<dbReference type="OrthoDB" id="2510110at2"/>
<evidence type="ECO:0000256" key="2">
    <source>
        <dbReference type="ARBA" id="ARBA00022448"/>
    </source>
</evidence>
<feature type="signal peptide" evidence="4">
    <location>
        <begin position="1"/>
        <end position="19"/>
    </location>
</feature>
<dbReference type="InterPro" id="IPR006059">
    <property type="entry name" value="SBP"/>
</dbReference>
<comment type="similarity">
    <text evidence="1">Belongs to the bacterial solute-binding protein 1 family.</text>
</comment>
<dbReference type="PANTHER" id="PTHR30061:SF50">
    <property type="entry name" value="MALTOSE_MALTODEXTRIN-BINDING PERIPLASMIC PROTEIN"/>
    <property type="match status" value="1"/>
</dbReference>
<dbReference type="CDD" id="cd14748">
    <property type="entry name" value="PBP2_UgpB"/>
    <property type="match status" value="1"/>
</dbReference>
<dbReference type="Gene3D" id="3.40.190.10">
    <property type="entry name" value="Periplasmic binding protein-like II"/>
    <property type="match status" value="1"/>
</dbReference>
<proteinExistence type="inferred from homology"/>
<comment type="caution">
    <text evidence="7">The sequence shown here is derived from an EMBL/GenBank/DDBJ whole genome shotgun (WGS) entry which is preliminary data.</text>
</comment>
<keyword evidence="8" id="KW-1185">Reference proteome</keyword>
<evidence type="ECO:0000256" key="4">
    <source>
        <dbReference type="SAM" id="SignalP"/>
    </source>
</evidence>
<dbReference type="EMBL" id="JACCBI010000001">
    <property type="protein sequence ID" value="NYD66989.1"/>
    <property type="molecule type" value="Genomic_DNA"/>
</dbReference>
<dbReference type="RefSeq" id="WP_129176897.1">
    <property type="nucleotide sequence ID" value="NZ_JACCBI010000001.1"/>
</dbReference>
<organism evidence="7 8">
    <name type="scientific">Agromyces atrinae</name>
    <dbReference type="NCBI Taxonomy" id="592376"/>
    <lineage>
        <taxon>Bacteria</taxon>
        <taxon>Bacillati</taxon>
        <taxon>Actinomycetota</taxon>
        <taxon>Actinomycetes</taxon>
        <taxon>Micrococcales</taxon>
        <taxon>Microbacteriaceae</taxon>
        <taxon>Agromyces</taxon>
    </lineage>
</organism>
<dbReference type="GO" id="GO:0015768">
    <property type="term" value="P:maltose transport"/>
    <property type="evidence" value="ECO:0007669"/>
    <property type="project" value="TreeGrafter"/>
</dbReference>
<accession>A0A4Q2M0K5</accession>
<dbReference type="SUPFAM" id="SSF53850">
    <property type="entry name" value="Periplasmic binding protein-like II"/>
    <property type="match status" value="1"/>
</dbReference>
<evidence type="ECO:0000313" key="9">
    <source>
        <dbReference type="Proteomes" id="UP000581087"/>
    </source>
</evidence>
<reference evidence="7 8" key="1">
    <citation type="submission" date="2019-01" db="EMBL/GenBank/DDBJ databases">
        <title>Agromyces.</title>
        <authorList>
            <person name="Li J."/>
        </authorList>
    </citation>
    <scope>NUCLEOTIDE SEQUENCE [LARGE SCALE GENOMIC DNA]</scope>
    <source>
        <strain evidence="7 8">DSM 23870</strain>
    </source>
</reference>
<name>A0A4Q2M0K5_9MICO</name>
<dbReference type="PROSITE" id="PS51257">
    <property type="entry name" value="PROKAR_LIPOPROTEIN"/>
    <property type="match status" value="1"/>
</dbReference>
<reference evidence="5 9" key="2">
    <citation type="submission" date="2020-07" db="EMBL/GenBank/DDBJ databases">
        <title>Sequencing the genomes of 1000 actinobacteria strains.</title>
        <authorList>
            <person name="Klenk H.-P."/>
        </authorList>
    </citation>
    <scope>NUCLEOTIDE SEQUENCE [LARGE SCALE GENOMIC DNA]</scope>
    <source>
        <strain evidence="5 9">DSM 23870</strain>
    </source>
</reference>
<dbReference type="PANTHER" id="PTHR30061">
    <property type="entry name" value="MALTOSE-BINDING PERIPLASMIC PROTEIN"/>
    <property type="match status" value="1"/>
</dbReference>
<feature type="chain" id="PRO_5038238980" evidence="4">
    <location>
        <begin position="20"/>
        <end position="418"/>
    </location>
</feature>
<keyword evidence="5" id="KW-0762">Sugar transport</keyword>
<keyword evidence="2" id="KW-0813">Transport</keyword>